<name>A0A8G2A0B4_RAOPL</name>
<evidence type="ECO:0000313" key="3">
    <source>
        <dbReference type="Proteomes" id="UP000078124"/>
    </source>
</evidence>
<dbReference type="AlphaFoldDB" id="A0A8G2A0B4"/>
<keyword evidence="1" id="KW-0472">Membrane</keyword>
<evidence type="ECO:0000256" key="1">
    <source>
        <dbReference type="SAM" id="Phobius"/>
    </source>
</evidence>
<dbReference type="RefSeq" id="WP_122234850.1">
    <property type="nucleotide sequence ID" value="NZ_CP023874.1"/>
</dbReference>
<protein>
    <submittedName>
        <fullName evidence="2">Uncharacterized protein</fullName>
    </submittedName>
</protein>
<keyword evidence="1" id="KW-0812">Transmembrane</keyword>
<dbReference type="EMBL" id="FLAC01000009">
    <property type="protein sequence ID" value="SAP80591.1"/>
    <property type="molecule type" value="Genomic_DNA"/>
</dbReference>
<accession>A0A8G2A0B4</accession>
<reference evidence="2 3" key="1">
    <citation type="submission" date="2016-05" db="EMBL/GenBank/DDBJ databases">
        <authorList>
            <consortium name="Pathogen Informatics"/>
        </authorList>
    </citation>
    <scope>NUCLEOTIDE SEQUENCE [LARGE SCALE GENOMIC DNA]</scope>
    <source>
        <strain evidence="2 3">2880STDY5682802</strain>
    </source>
</reference>
<gene>
    <name evidence="2" type="ORF">SAMEA2273876_02543</name>
</gene>
<evidence type="ECO:0000313" key="2">
    <source>
        <dbReference type="EMBL" id="SAP80591.1"/>
    </source>
</evidence>
<organism evidence="2 3">
    <name type="scientific">Raoultella planticola</name>
    <name type="common">Klebsiella planticola</name>
    <dbReference type="NCBI Taxonomy" id="575"/>
    <lineage>
        <taxon>Bacteria</taxon>
        <taxon>Pseudomonadati</taxon>
        <taxon>Pseudomonadota</taxon>
        <taxon>Gammaproteobacteria</taxon>
        <taxon>Enterobacterales</taxon>
        <taxon>Enterobacteriaceae</taxon>
        <taxon>Klebsiella/Raoultella group</taxon>
        <taxon>Raoultella</taxon>
    </lineage>
</organism>
<sequence>MLNDIIKIVIGFVFTGILGAAISSKIQRKNFVNQTKISKTEKEVEKIKELTKKIELLSGARNYSVRVLSSAINLRGNGDAKLEEIRSEYRDAVREWNINITTIYTELYSLNLYKYAIDLEKNVHNTFRKIHELINDSIKNDTPAREREINELADGIFKNTRRISSNLINEGASRWTNTINGNTEKLSFYNIEYATLCTLIIALFHRAPKSLRIKRPNPD</sequence>
<keyword evidence="1" id="KW-1133">Transmembrane helix</keyword>
<comment type="caution">
    <text evidence="2">The sequence shown here is derived from an EMBL/GenBank/DDBJ whole genome shotgun (WGS) entry which is preliminary data.</text>
</comment>
<proteinExistence type="predicted"/>
<dbReference type="Proteomes" id="UP000078124">
    <property type="component" value="Unassembled WGS sequence"/>
</dbReference>
<feature type="transmembrane region" description="Helical" evidence="1">
    <location>
        <begin position="186"/>
        <end position="205"/>
    </location>
</feature>